<dbReference type="InterPro" id="IPR023631">
    <property type="entry name" value="Amidase_dom"/>
</dbReference>
<evidence type="ECO:0000259" key="1">
    <source>
        <dbReference type="Pfam" id="PF01425"/>
    </source>
</evidence>
<dbReference type="SUPFAM" id="SSF75304">
    <property type="entry name" value="Amidase signature (AS) enzymes"/>
    <property type="match status" value="1"/>
</dbReference>
<dbReference type="PANTHER" id="PTHR11895:SF7">
    <property type="entry name" value="GLUTAMYL-TRNA(GLN) AMIDOTRANSFERASE SUBUNIT A, MITOCHONDRIAL"/>
    <property type="match status" value="1"/>
</dbReference>
<dbReference type="GO" id="GO:0003824">
    <property type="term" value="F:catalytic activity"/>
    <property type="evidence" value="ECO:0007669"/>
    <property type="project" value="InterPro"/>
</dbReference>
<dbReference type="EMBL" id="UINC01136572">
    <property type="protein sequence ID" value="SVD21427.1"/>
    <property type="molecule type" value="Genomic_DNA"/>
</dbReference>
<feature type="domain" description="Amidase" evidence="1">
    <location>
        <begin position="1"/>
        <end position="284"/>
    </location>
</feature>
<gene>
    <name evidence="2" type="ORF">METZ01_LOCUS374281</name>
</gene>
<proteinExistence type="predicted"/>
<reference evidence="2" key="1">
    <citation type="submission" date="2018-05" db="EMBL/GenBank/DDBJ databases">
        <authorList>
            <person name="Lanie J.A."/>
            <person name="Ng W.-L."/>
            <person name="Kazmierczak K.M."/>
            <person name="Andrzejewski T.M."/>
            <person name="Davidsen T.M."/>
            <person name="Wayne K.J."/>
            <person name="Tettelin H."/>
            <person name="Glass J.I."/>
            <person name="Rusch D."/>
            <person name="Podicherti R."/>
            <person name="Tsui H.-C.T."/>
            <person name="Winkler M.E."/>
        </authorList>
    </citation>
    <scope>NUCLEOTIDE SEQUENCE</scope>
</reference>
<protein>
    <recommendedName>
        <fullName evidence="1">Amidase domain-containing protein</fullName>
    </recommendedName>
</protein>
<accession>A0A382TIW2</accession>
<feature type="non-terminal residue" evidence="2">
    <location>
        <position position="302"/>
    </location>
</feature>
<dbReference type="InterPro" id="IPR036928">
    <property type="entry name" value="AS_sf"/>
</dbReference>
<dbReference type="PANTHER" id="PTHR11895">
    <property type="entry name" value="TRANSAMIDASE"/>
    <property type="match status" value="1"/>
</dbReference>
<dbReference type="InterPro" id="IPR000120">
    <property type="entry name" value="Amidase"/>
</dbReference>
<dbReference type="Pfam" id="PF01425">
    <property type="entry name" value="Amidase"/>
    <property type="match status" value="1"/>
</dbReference>
<name>A0A382TIW2_9ZZZZ</name>
<feature type="non-terminal residue" evidence="2">
    <location>
        <position position="1"/>
    </location>
</feature>
<sequence length="302" mass="32004">CSLATGSDGGGSIRIPASFCGVYGIKPSQGRVPFYAGSPGPAFANLFSQSGPMSRTVRDTALLLQVLAGHDPRDASSLRSVPGDYVAAADRGVKCLRVGWSPDFGYAAVDLDVQSSTLDAVKVFEELGADVEDAGLALESSYDPFMTMFGALAGSRYKDAAEGRTELLTDYTRRWFADGDKVTGSDYLGALGERDRVIASFADAFEKYDIIVTPSVATTAFPVGDPPSIIGGREVNPFWGYVQFSSVINLIGYCAASVPCGFDSKGLPIGLHIVGRPGEEETVLAASAAFEEARPWDDRRPL</sequence>
<dbReference type="AlphaFoldDB" id="A0A382TIW2"/>
<dbReference type="Gene3D" id="3.90.1300.10">
    <property type="entry name" value="Amidase signature (AS) domain"/>
    <property type="match status" value="1"/>
</dbReference>
<organism evidence="2">
    <name type="scientific">marine metagenome</name>
    <dbReference type="NCBI Taxonomy" id="408172"/>
    <lineage>
        <taxon>unclassified sequences</taxon>
        <taxon>metagenomes</taxon>
        <taxon>ecological metagenomes</taxon>
    </lineage>
</organism>
<evidence type="ECO:0000313" key="2">
    <source>
        <dbReference type="EMBL" id="SVD21427.1"/>
    </source>
</evidence>